<evidence type="ECO:0000259" key="8">
    <source>
        <dbReference type="SMART" id="SM00905"/>
    </source>
</evidence>
<protein>
    <recommendedName>
        <fullName evidence="4">dihydroneopterin aldolase</fullName>
        <ecNumber evidence="4">4.1.2.25</ecNumber>
    </recommendedName>
    <alternativeName>
        <fullName evidence="7">7,8-dihydroneopterin aldolase</fullName>
    </alternativeName>
</protein>
<keyword evidence="6" id="KW-0456">Lyase</keyword>
<comment type="catalytic activity">
    <reaction evidence="1">
        <text>7,8-dihydroneopterin = 6-hydroxymethyl-7,8-dihydropterin + glycolaldehyde</text>
        <dbReference type="Rhea" id="RHEA:10540"/>
        <dbReference type="ChEBI" id="CHEBI:17001"/>
        <dbReference type="ChEBI" id="CHEBI:17071"/>
        <dbReference type="ChEBI" id="CHEBI:44841"/>
        <dbReference type="EC" id="4.1.2.25"/>
    </reaction>
</comment>
<dbReference type="AlphaFoldDB" id="A0A6A6P394"/>
<feature type="domain" description="Dihydroneopterin aldolase/epimerase" evidence="8">
    <location>
        <begin position="21"/>
        <end position="142"/>
    </location>
</feature>
<dbReference type="SUPFAM" id="SSF55620">
    <property type="entry name" value="Tetrahydrobiopterin biosynthesis enzymes-like"/>
    <property type="match status" value="2"/>
</dbReference>
<keyword evidence="10" id="KW-1185">Reference proteome</keyword>
<accession>A0A6A6P394</accession>
<dbReference type="Pfam" id="PF02152">
    <property type="entry name" value="FolB"/>
    <property type="match status" value="2"/>
</dbReference>
<evidence type="ECO:0000256" key="4">
    <source>
        <dbReference type="ARBA" id="ARBA00013043"/>
    </source>
</evidence>
<dbReference type="PANTHER" id="PTHR42844">
    <property type="entry name" value="DIHYDRONEOPTERIN ALDOLASE 1-RELATED"/>
    <property type="match status" value="1"/>
</dbReference>
<dbReference type="OrthoDB" id="5425486at2759"/>
<comment type="pathway">
    <text evidence="2">Cofactor biosynthesis; tetrahydrofolate biosynthesis; 2-amino-4-hydroxy-6-hydroxymethyl-7,8-dihydropteridine diphosphate from 7,8-dihydroneopterin triphosphate: step 3/4.</text>
</comment>
<dbReference type="Proteomes" id="UP000799766">
    <property type="component" value="Unassembled WGS sequence"/>
</dbReference>
<dbReference type="Gene3D" id="3.30.1130.10">
    <property type="match status" value="2"/>
</dbReference>
<proteinExistence type="inferred from homology"/>
<evidence type="ECO:0000313" key="10">
    <source>
        <dbReference type="Proteomes" id="UP000799766"/>
    </source>
</evidence>
<dbReference type="GO" id="GO:0046656">
    <property type="term" value="P:folic acid biosynthetic process"/>
    <property type="evidence" value="ECO:0007669"/>
    <property type="project" value="UniProtKB-KW"/>
</dbReference>
<dbReference type="GO" id="GO:0004150">
    <property type="term" value="F:dihydroneopterin aldolase activity"/>
    <property type="evidence" value="ECO:0007669"/>
    <property type="project" value="UniProtKB-EC"/>
</dbReference>
<dbReference type="EMBL" id="MU001678">
    <property type="protein sequence ID" value="KAF2458222.1"/>
    <property type="molecule type" value="Genomic_DNA"/>
</dbReference>
<evidence type="ECO:0000256" key="7">
    <source>
        <dbReference type="ARBA" id="ARBA00032903"/>
    </source>
</evidence>
<dbReference type="GO" id="GO:0005737">
    <property type="term" value="C:cytoplasm"/>
    <property type="evidence" value="ECO:0007669"/>
    <property type="project" value="TreeGrafter"/>
</dbReference>
<evidence type="ECO:0000256" key="5">
    <source>
        <dbReference type="ARBA" id="ARBA00022909"/>
    </source>
</evidence>
<evidence type="ECO:0000256" key="3">
    <source>
        <dbReference type="ARBA" id="ARBA00005708"/>
    </source>
</evidence>
<organism evidence="9 10">
    <name type="scientific">Lineolata rhizophorae</name>
    <dbReference type="NCBI Taxonomy" id="578093"/>
    <lineage>
        <taxon>Eukaryota</taxon>
        <taxon>Fungi</taxon>
        <taxon>Dikarya</taxon>
        <taxon>Ascomycota</taxon>
        <taxon>Pezizomycotina</taxon>
        <taxon>Dothideomycetes</taxon>
        <taxon>Dothideomycetes incertae sedis</taxon>
        <taxon>Lineolatales</taxon>
        <taxon>Lineolataceae</taxon>
        <taxon>Lineolata</taxon>
    </lineage>
</organism>
<dbReference type="InterPro" id="IPR006157">
    <property type="entry name" value="FolB_dom"/>
</dbReference>
<sequence length="261" mass="28813">MNIFDQDEWDRDFPPIRHDIVAVRNLAVTALAGKDVWGRSKSQPAFVSVWLFLSNQFASAAAGDVLDESTVHYGNLSKNIMEEVARHRNQNEWKTTSQLADLILDAAMRTDDRRNIIDSGKVQISYPKASMLGDGVEYCVSSALKAGAAAPRLYLKNLRVPAVIGVNSHERNLRQVVVANIWIEGVHREASDSYSLLERVVTTTLEASSFETLETLAVKIAQEVIKGFIEPVSPGAKVRVRLEKPSAVPFADAPLVEICRG</sequence>
<comment type="similarity">
    <text evidence="3">Belongs to the DHNA family.</text>
</comment>
<dbReference type="InterPro" id="IPR006156">
    <property type="entry name" value="Dihydroneopterin_aldolase"/>
</dbReference>
<evidence type="ECO:0000256" key="2">
    <source>
        <dbReference type="ARBA" id="ARBA00005013"/>
    </source>
</evidence>
<feature type="domain" description="Dihydroneopterin aldolase/epimerase" evidence="8">
    <location>
        <begin position="153"/>
        <end position="260"/>
    </location>
</feature>
<reference evidence="9" key="1">
    <citation type="journal article" date="2020" name="Stud. Mycol.">
        <title>101 Dothideomycetes genomes: a test case for predicting lifestyles and emergence of pathogens.</title>
        <authorList>
            <person name="Haridas S."/>
            <person name="Albert R."/>
            <person name="Binder M."/>
            <person name="Bloem J."/>
            <person name="Labutti K."/>
            <person name="Salamov A."/>
            <person name="Andreopoulos B."/>
            <person name="Baker S."/>
            <person name="Barry K."/>
            <person name="Bills G."/>
            <person name="Bluhm B."/>
            <person name="Cannon C."/>
            <person name="Castanera R."/>
            <person name="Culley D."/>
            <person name="Daum C."/>
            <person name="Ezra D."/>
            <person name="Gonzalez J."/>
            <person name="Henrissat B."/>
            <person name="Kuo A."/>
            <person name="Liang C."/>
            <person name="Lipzen A."/>
            <person name="Lutzoni F."/>
            <person name="Magnuson J."/>
            <person name="Mondo S."/>
            <person name="Nolan M."/>
            <person name="Ohm R."/>
            <person name="Pangilinan J."/>
            <person name="Park H.-J."/>
            <person name="Ramirez L."/>
            <person name="Alfaro M."/>
            <person name="Sun H."/>
            <person name="Tritt A."/>
            <person name="Yoshinaga Y."/>
            <person name="Zwiers L.-H."/>
            <person name="Turgeon B."/>
            <person name="Goodwin S."/>
            <person name="Spatafora J."/>
            <person name="Crous P."/>
            <person name="Grigoriev I."/>
        </authorList>
    </citation>
    <scope>NUCLEOTIDE SEQUENCE</scope>
    <source>
        <strain evidence="9">ATCC 16933</strain>
    </source>
</reference>
<evidence type="ECO:0000313" key="9">
    <source>
        <dbReference type="EMBL" id="KAF2458222.1"/>
    </source>
</evidence>
<name>A0A6A6P394_9PEZI</name>
<dbReference type="EC" id="4.1.2.25" evidence="4"/>
<evidence type="ECO:0000256" key="6">
    <source>
        <dbReference type="ARBA" id="ARBA00023239"/>
    </source>
</evidence>
<gene>
    <name evidence="9" type="ORF">BDY21DRAFT_284257</name>
</gene>
<keyword evidence="5" id="KW-0289">Folate biosynthesis</keyword>
<dbReference type="SMART" id="SM00905">
    <property type="entry name" value="FolB"/>
    <property type="match status" value="2"/>
</dbReference>
<dbReference type="PANTHER" id="PTHR42844:SF1">
    <property type="entry name" value="DIHYDRONEOPTERIN ALDOLASE 1-RELATED"/>
    <property type="match status" value="1"/>
</dbReference>
<evidence type="ECO:0000256" key="1">
    <source>
        <dbReference type="ARBA" id="ARBA00001353"/>
    </source>
</evidence>
<dbReference type="InterPro" id="IPR043133">
    <property type="entry name" value="GTP-CH-I_C/QueF"/>
</dbReference>